<dbReference type="Proteomes" id="UP001066276">
    <property type="component" value="Chromosome 9"/>
</dbReference>
<gene>
    <name evidence="1" type="ORF">NDU88_006067</name>
</gene>
<evidence type="ECO:0000313" key="1">
    <source>
        <dbReference type="EMBL" id="KAJ1108696.1"/>
    </source>
</evidence>
<name>A0AAV7MY81_PLEWA</name>
<sequence length="84" mass="9657">MMSYYADDEEGYMEYAEVPYDQHMEEHLVEALNNQVDDSVKKALIKALRPFTQPLVRKQRRPEDPTQFGRFICTFAGGVDALAA</sequence>
<accession>A0AAV7MY81</accession>
<evidence type="ECO:0000313" key="2">
    <source>
        <dbReference type="Proteomes" id="UP001066276"/>
    </source>
</evidence>
<protein>
    <submittedName>
        <fullName evidence="1">Uncharacterized protein</fullName>
    </submittedName>
</protein>
<organism evidence="1 2">
    <name type="scientific">Pleurodeles waltl</name>
    <name type="common">Iberian ribbed newt</name>
    <dbReference type="NCBI Taxonomy" id="8319"/>
    <lineage>
        <taxon>Eukaryota</taxon>
        <taxon>Metazoa</taxon>
        <taxon>Chordata</taxon>
        <taxon>Craniata</taxon>
        <taxon>Vertebrata</taxon>
        <taxon>Euteleostomi</taxon>
        <taxon>Amphibia</taxon>
        <taxon>Batrachia</taxon>
        <taxon>Caudata</taxon>
        <taxon>Salamandroidea</taxon>
        <taxon>Salamandridae</taxon>
        <taxon>Pleurodelinae</taxon>
        <taxon>Pleurodeles</taxon>
    </lineage>
</organism>
<reference evidence="1" key="1">
    <citation type="journal article" date="2022" name="bioRxiv">
        <title>Sequencing and chromosome-scale assembly of the giantPleurodeles waltlgenome.</title>
        <authorList>
            <person name="Brown T."/>
            <person name="Elewa A."/>
            <person name="Iarovenko S."/>
            <person name="Subramanian E."/>
            <person name="Araus A.J."/>
            <person name="Petzold A."/>
            <person name="Susuki M."/>
            <person name="Suzuki K.-i.T."/>
            <person name="Hayashi T."/>
            <person name="Toyoda A."/>
            <person name="Oliveira C."/>
            <person name="Osipova E."/>
            <person name="Leigh N.D."/>
            <person name="Simon A."/>
            <person name="Yun M.H."/>
        </authorList>
    </citation>
    <scope>NUCLEOTIDE SEQUENCE</scope>
    <source>
        <strain evidence="1">20211129_DDA</strain>
        <tissue evidence="1">Liver</tissue>
    </source>
</reference>
<proteinExistence type="predicted"/>
<keyword evidence="2" id="KW-1185">Reference proteome</keyword>
<dbReference type="AlphaFoldDB" id="A0AAV7MY81"/>
<dbReference type="EMBL" id="JANPWB010000013">
    <property type="protein sequence ID" value="KAJ1108696.1"/>
    <property type="molecule type" value="Genomic_DNA"/>
</dbReference>
<comment type="caution">
    <text evidence="1">The sequence shown here is derived from an EMBL/GenBank/DDBJ whole genome shotgun (WGS) entry which is preliminary data.</text>
</comment>